<name>A0ABT7LA70_9BACI</name>
<evidence type="ECO:0000256" key="6">
    <source>
        <dbReference type="ARBA" id="ARBA00022989"/>
    </source>
</evidence>
<dbReference type="InterPro" id="IPR003752">
    <property type="entry name" value="DiS_bond_form_DsbB/BdbC"/>
</dbReference>
<keyword evidence="5 12" id="KW-0249">Electron transport</keyword>
<protein>
    <recommendedName>
        <fullName evidence="12">Probable disulfide formation protein</fullName>
    </recommendedName>
    <alternativeName>
        <fullName evidence="12">Disulfide oxidoreductase</fullName>
    </alternativeName>
    <alternativeName>
        <fullName evidence="12">Thiol-disulfide oxidoreductase</fullName>
    </alternativeName>
</protein>
<dbReference type="NCBIfam" id="NF002849">
    <property type="entry name" value="PRK03113.1"/>
    <property type="match status" value="1"/>
</dbReference>
<evidence type="ECO:0000256" key="10">
    <source>
        <dbReference type="ARBA" id="ARBA00023186"/>
    </source>
</evidence>
<keyword evidence="9 12" id="KW-1015">Disulfide bond</keyword>
<feature type="transmembrane region" description="Helical" evidence="13">
    <location>
        <begin position="67"/>
        <end position="86"/>
    </location>
</feature>
<evidence type="ECO:0000256" key="7">
    <source>
        <dbReference type="ARBA" id="ARBA00023002"/>
    </source>
</evidence>
<dbReference type="InterPro" id="IPR012187">
    <property type="entry name" value="Disulphide_bond_form_BdbC"/>
</dbReference>
<dbReference type="SUPFAM" id="SSF158442">
    <property type="entry name" value="DsbB-like"/>
    <property type="match status" value="1"/>
</dbReference>
<dbReference type="RefSeq" id="WP_285934064.1">
    <property type="nucleotide sequence ID" value="NZ_JASTZU010000063.1"/>
</dbReference>
<keyword evidence="10 12" id="KW-0143">Chaperone</keyword>
<keyword evidence="11 12" id="KW-0676">Redox-active center</keyword>
<dbReference type="PANTHER" id="PTHR43469">
    <property type="entry name" value="DISULFIDE FORMATION PROTEIN-RELATED"/>
    <property type="match status" value="1"/>
</dbReference>
<dbReference type="InterPro" id="IPR023380">
    <property type="entry name" value="DsbB-like_sf"/>
</dbReference>
<comment type="caution">
    <text evidence="12">Lacks conserved residue(s) required for the propagation of feature annotation.</text>
</comment>
<evidence type="ECO:0000256" key="9">
    <source>
        <dbReference type="ARBA" id="ARBA00023157"/>
    </source>
</evidence>
<gene>
    <name evidence="12" type="primary">bdbC</name>
    <name evidence="14" type="ORF">QQS35_20260</name>
</gene>
<comment type="similarity">
    <text evidence="2 12">Belongs to the DsbB family. BdbC subfamily.</text>
</comment>
<evidence type="ECO:0000256" key="5">
    <source>
        <dbReference type="ARBA" id="ARBA00022982"/>
    </source>
</evidence>
<feature type="transmembrane region" description="Helical" evidence="13">
    <location>
        <begin position="112"/>
        <end position="138"/>
    </location>
</feature>
<evidence type="ECO:0000256" key="1">
    <source>
        <dbReference type="ARBA" id="ARBA00004141"/>
    </source>
</evidence>
<evidence type="ECO:0000256" key="8">
    <source>
        <dbReference type="ARBA" id="ARBA00023136"/>
    </source>
</evidence>
<keyword evidence="4 12" id="KW-0812">Transmembrane</keyword>
<dbReference type="Pfam" id="PF02600">
    <property type="entry name" value="DsbB"/>
    <property type="match status" value="1"/>
</dbReference>
<feature type="transmembrane region" description="Helical" evidence="13">
    <location>
        <begin position="42"/>
        <end position="60"/>
    </location>
</feature>
<comment type="subcellular location">
    <subcellularLocation>
        <location evidence="12">Cell membrane</location>
        <topology evidence="12">Multi-pass membrane protein</topology>
    </subcellularLocation>
    <subcellularLocation>
        <location evidence="1">Membrane</location>
        <topology evidence="1">Multi-pass membrane protein</topology>
    </subcellularLocation>
</comment>
<keyword evidence="15" id="KW-1185">Reference proteome</keyword>
<keyword evidence="7 12" id="KW-0560">Oxidoreductase</keyword>
<evidence type="ECO:0000313" key="14">
    <source>
        <dbReference type="EMBL" id="MDL4842771.1"/>
    </source>
</evidence>
<comment type="function">
    <text evidence="12">Required for disulfide bond formation in some proteins.</text>
</comment>
<evidence type="ECO:0000313" key="15">
    <source>
        <dbReference type="Proteomes" id="UP001235343"/>
    </source>
</evidence>
<accession>A0ABT7LA70</accession>
<evidence type="ECO:0000256" key="3">
    <source>
        <dbReference type="ARBA" id="ARBA00022448"/>
    </source>
</evidence>
<dbReference type="Gene3D" id="1.20.1550.10">
    <property type="entry name" value="DsbB-like"/>
    <property type="match status" value="1"/>
</dbReference>
<evidence type="ECO:0000256" key="4">
    <source>
        <dbReference type="ARBA" id="ARBA00022692"/>
    </source>
</evidence>
<evidence type="ECO:0000256" key="12">
    <source>
        <dbReference type="HAMAP-Rule" id="MF_00287"/>
    </source>
</evidence>
<evidence type="ECO:0000256" key="13">
    <source>
        <dbReference type="SAM" id="Phobius"/>
    </source>
</evidence>
<keyword evidence="12" id="KW-1003">Cell membrane</keyword>
<sequence length="145" mass="16621">MSNEQNKTEQIMFFIWAQSVVATLGSLFFSEIMGFIPCELCWIQRILMYPLVIIYGTALVKKDWKIGLPGLFMSGIGLFVSAYHYLLQKWSFLSEVGDSCGVVSCNLEYINYFGFITIPFLALVAFIVIFGLHITLLLQQRRKKQ</sequence>
<keyword evidence="3 12" id="KW-0813">Transport</keyword>
<reference evidence="14 15" key="1">
    <citation type="submission" date="2023-06" db="EMBL/GenBank/DDBJ databases">
        <title>Aquibacillus rhizosphaerae LR5S19.</title>
        <authorList>
            <person name="Sun J.-Q."/>
        </authorList>
    </citation>
    <scope>NUCLEOTIDE SEQUENCE [LARGE SCALE GENOMIC DNA]</scope>
    <source>
        <strain evidence="14 15">LR5S19</strain>
    </source>
</reference>
<dbReference type="HAMAP" id="MF_00287">
    <property type="entry name" value="BdbC"/>
    <property type="match status" value="1"/>
</dbReference>
<evidence type="ECO:0000256" key="11">
    <source>
        <dbReference type="ARBA" id="ARBA00023284"/>
    </source>
</evidence>
<dbReference type="PANTHER" id="PTHR43469:SF1">
    <property type="entry name" value="SPBETA PROPHAGE-DERIVED DISULFIDE BOND FORMATION PROTEIN B"/>
    <property type="match status" value="1"/>
</dbReference>
<organism evidence="14 15">
    <name type="scientific">Aquibacillus rhizosphaerae</name>
    <dbReference type="NCBI Taxonomy" id="3051431"/>
    <lineage>
        <taxon>Bacteria</taxon>
        <taxon>Bacillati</taxon>
        <taxon>Bacillota</taxon>
        <taxon>Bacilli</taxon>
        <taxon>Bacillales</taxon>
        <taxon>Bacillaceae</taxon>
        <taxon>Aquibacillus</taxon>
    </lineage>
</organism>
<dbReference type="PIRSF" id="PIRSF036659">
    <property type="entry name" value="BdbC"/>
    <property type="match status" value="1"/>
</dbReference>
<keyword evidence="6 12" id="KW-1133">Transmembrane helix</keyword>
<proteinExistence type="inferred from homology"/>
<dbReference type="Proteomes" id="UP001235343">
    <property type="component" value="Unassembled WGS sequence"/>
</dbReference>
<evidence type="ECO:0000256" key="2">
    <source>
        <dbReference type="ARBA" id="ARBA00007602"/>
    </source>
</evidence>
<comment type="caution">
    <text evidence="14">The sequence shown here is derived from an EMBL/GenBank/DDBJ whole genome shotgun (WGS) entry which is preliminary data.</text>
</comment>
<feature type="disulfide bond" description="Redox-active" evidence="12">
    <location>
        <begin position="38"/>
        <end position="41"/>
    </location>
</feature>
<dbReference type="EMBL" id="JASTZU010000063">
    <property type="protein sequence ID" value="MDL4842771.1"/>
    <property type="molecule type" value="Genomic_DNA"/>
</dbReference>
<keyword evidence="8 12" id="KW-0472">Membrane</keyword>
<feature type="transmembrane region" description="Helical" evidence="13">
    <location>
        <begin position="12"/>
        <end position="36"/>
    </location>
</feature>